<proteinExistence type="predicted"/>
<protein>
    <submittedName>
        <fullName evidence="3">TIR domain-containing protein</fullName>
    </submittedName>
</protein>
<gene>
    <name evidence="3" type="ORF">GO495_00880</name>
</gene>
<dbReference type="Pfam" id="PF13676">
    <property type="entry name" value="TIR_2"/>
    <property type="match status" value="1"/>
</dbReference>
<feature type="coiled-coil region" evidence="1">
    <location>
        <begin position="175"/>
        <end position="202"/>
    </location>
</feature>
<keyword evidence="1" id="KW-0175">Coiled coil</keyword>
<keyword evidence="4" id="KW-1185">Reference proteome</keyword>
<organism evidence="3 4">
    <name type="scientific">Chitinophaga oryziterrae</name>
    <dbReference type="NCBI Taxonomy" id="1031224"/>
    <lineage>
        <taxon>Bacteria</taxon>
        <taxon>Pseudomonadati</taxon>
        <taxon>Bacteroidota</taxon>
        <taxon>Chitinophagia</taxon>
        <taxon>Chitinophagales</taxon>
        <taxon>Chitinophagaceae</taxon>
        <taxon>Chitinophaga</taxon>
    </lineage>
</organism>
<dbReference type="OrthoDB" id="122965at2"/>
<dbReference type="RefSeq" id="WP_157297825.1">
    <property type="nucleotide sequence ID" value="NZ_BAAAZB010000005.1"/>
</dbReference>
<comment type="caution">
    <text evidence="3">The sequence shown here is derived from an EMBL/GenBank/DDBJ whole genome shotgun (WGS) entry which is preliminary data.</text>
</comment>
<dbReference type="InterPro" id="IPR035897">
    <property type="entry name" value="Toll_tir_struct_dom_sf"/>
</dbReference>
<dbReference type="InterPro" id="IPR000157">
    <property type="entry name" value="TIR_dom"/>
</dbReference>
<dbReference type="Proteomes" id="UP000468388">
    <property type="component" value="Unassembled WGS sequence"/>
</dbReference>
<accession>A0A6N8J4N5</accession>
<evidence type="ECO:0000256" key="1">
    <source>
        <dbReference type="SAM" id="Coils"/>
    </source>
</evidence>
<dbReference type="SUPFAM" id="SSF52200">
    <property type="entry name" value="Toll/Interleukin receptor TIR domain"/>
    <property type="match status" value="1"/>
</dbReference>
<reference evidence="3 4" key="1">
    <citation type="submission" date="2019-12" db="EMBL/GenBank/DDBJ databases">
        <title>The draft genomic sequence of strain Chitinophaga oryziterrae JCM 16595.</title>
        <authorList>
            <person name="Zhang X."/>
        </authorList>
    </citation>
    <scope>NUCLEOTIDE SEQUENCE [LARGE SCALE GENOMIC DNA]</scope>
    <source>
        <strain evidence="3 4">JCM 16595</strain>
    </source>
</reference>
<dbReference type="AlphaFoldDB" id="A0A6N8J4N5"/>
<evidence type="ECO:0000259" key="2">
    <source>
        <dbReference type="Pfam" id="PF13676"/>
    </source>
</evidence>
<dbReference type="Gene3D" id="3.40.50.10140">
    <property type="entry name" value="Toll/interleukin-1 receptor homology (TIR) domain"/>
    <property type="match status" value="1"/>
</dbReference>
<dbReference type="GO" id="GO:0007165">
    <property type="term" value="P:signal transduction"/>
    <property type="evidence" value="ECO:0007669"/>
    <property type="project" value="InterPro"/>
</dbReference>
<sequence>MTLKKKDIKASTVTKVTPEPLVSNTQHPLVFISHDTRDAELAEEFSSLLKSASAGALKSFRSSDKKGTQGIEYGQEWYPAIMDKIDEASDVVCLLTKHSVDRPWILYEAGVAKGKLDKKVIGIALGIPLSSAIGGPFAQFQNNDGDVESITKLVLELVKKVPGLDPDPLLVRQLVENFVKKAADITNKIKNTKNEKVDKDDENSVAKLFEEVKIMFDSLPGRIENRLDPESRKRKRRFHPMLMEDMFHLSMSDDDPSIGFLMIIGLYKEDFPWFYEIGMETYRGLRTSKSSIEKEKLIRSFEHATDMLGHPMLRDLYGESKESFILIKETRFLIKRILEKFIKDKKE</sequence>
<feature type="domain" description="TIR" evidence="2">
    <location>
        <begin position="30"/>
        <end position="126"/>
    </location>
</feature>
<evidence type="ECO:0000313" key="3">
    <source>
        <dbReference type="EMBL" id="MVT39122.1"/>
    </source>
</evidence>
<dbReference type="EMBL" id="WRXO01000001">
    <property type="protein sequence ID" value="MVT39122.1"/>
    <property type="molecule type" value="Genomic_DNA"/>
</dbReference>
<name>A0A6N8J4N5_9BACT</name>
<evidence type="ECO:0000313" key="4">
    <source>
        <dbReference type="Proteomes" id="UP000468388"/>
    </source>
</evidence>